<evidence type="ECO:0000259" key="7">
    <source>
        <dbReference type="PROSITE" id="PS50845"/>
    </source>
</evidence>
<evidence type="ECO:0000256" key="5">
    <source>
        <dbReference type="ARBA" id="ARBA00023136"/>
    </source>
</evidence>
<comment type="caution">
    <text evidence="6">Lacks conserved residue(s) required for the propagation of feature annotation.</text>
</comment>
<dbReference type="Pfam" id="PF02453">
    <property type="entry name" value="Reticulon"/>
    <property type="match status" value="1"/>
</dbReference>
<evidence type="ECO:0000313" key="10">
    <source>
        <dbReference type="WBParaSite" id="TMUE_3000011277.1"/>
    </source>
</evidence>
<keyword evidence="3 6" id="KW-0256">Endoplasmic reticulum</keyword>
<name>A0A5S6QWB0_TRIMR</name>
<dbReference type="Proteomes" id="UP000046395">
    <property type="component" value="Unassembled WGS sequence"/>
</dbReference>
<dbReference type="PANTHER" id="PTHR45799:SF2">
    <property type="entry name" value="RETICULON-LIKE PROTEIN"/>
    <property type="match status" value="1"/>
</dbReference>
<evidence type="ECO:0000256" key="6">
    <source>
        <dbReference type="RuleBase" id="RU363132"/>
    </source>
</evidence>
<evidence type="ECO:0000256" key="4">
    <source>
        <dbReference type="ARBA" id="ARBA00022989"/>
    </source>
</evidence>
<evidence type="ECO:0000256" key="3">
    <source>
        <dbReference type="ARBA" id="ARBA00022824"/>
    </source>
</evidence>
<feature type="transmembrane region" description="Helical" evidence="6">
    <location>
        <begin position="87"/>
        <end position="108"/>
    </location>
</feature>
<reference evidence="9 10" key="2">
    <citation type="submission" date="2019-12" db="UniProtKB">
        <authorList>
            <consortium name="WormBaseParasite"/>
        </authorList>
    </citation>
    <scope>IDENTIFICATION</scope>
</reference>
<feature type="transmembrane region" description="Helical" evidence="6">
    <location>
        <begin position="160"/>
        <end position="179"/>
    </location>
</feature>
<dbReference type="WBParaSite" id="TMUE_3000011277.1">
    <property type="protein sequence ID" value="TMUE_3000011277.1"/>
    <property type="gene ID" value="WBGene00301270"/>
</dbReference>
<evidence type="ECO:0000313" key="9">
    <source>
        <dbReference type="WBParaSite" id="TMUE_3000011182.1"/>
    </source>
</evidence>
<accession>A0A5S6QWB0</accession>
<keyword evidence="2 6" id="KW-0812">Transmembrane</keyword>
<keyword evidence="8" id="KW-1185">Reference proteome</keyword>
<proteinExistence type="predicted"/>
<dbReference type="GO" id="GO:0030424">
    <property type="term" value="C:axon"/>
    <property type="evidence" value="ECO:0007669"/>
    <property type="project" value="TreeGrafter"/>
</dbReference>
<reference evidence="8" key="1">
    <citation type="submission" date="2014-03" db="EMBL/GenBank/DDBJ databases">
        <title>The whipworm genome and dual-species transcriptomics of an intimate host-pathogen interaction.</title>
        <authorList>
            <person name="Foth B.J."/>
            <person name="Tsai I.J."/>
            <person name="Reid A.J."/>
            <person name="Bancroft A.J."/>
            <person name="Nichol S."/>
            <person name="Tracey A."/>
            <person name="Holroyd N."/>
            <person name="Cotton J.A."/>
            <person name="Stanley E.J."/>
            <person name="Zarowiecki M."/>
            <person name="Liu J.Z."/>
            <person name="Huckvale T."/>
            <person name="Cooper P.J."/>
            <person name="Grencis R.K."/>
            <person name="Berriman M."/>
        </authorList>
    </citation>
    <scope>NUCLEOTIDE SEQUENCE [LARGE SCALE GENOMIC DNA]</scope>
    <source>
        <strain evidence="8">Edinburgh</strain>
    </source>
</reference>
<feature type="transmembrane region" description="Helical" evidence="6">
    <location>
        <begin position="59"/>
        <end position="81"/>
    </location>
</feature>
<dbReference type="InterPro" id="IPR003388">
    <property type="entry name" value="Reticulon"/>
</dbReference>
<dbReference type="STRING" id="70415.A0A5S6QWB0"/>
<dbReference type="InterPro" id="IPR046964">
    <property type="entry name" value="RTN1-4"/>
</dbReference>
<comment type="subcellular location">
    <subcellularLocation>
        <location evidence="1 6">Endoplasmic reticulum membrane</location>
        <topology evidence="1 6">Multi-pass membrane protein</topology>
    </subcellularLocation>
</comment>
<dbReference type="WBParaSite" id="TMUE_3000011182.1">
    <property type="protein sequence ID" value="TMUE_3000011182.1"/>
    <property type="gene ID" value="WBGene00301204"/>
</dbReference>
<keyword evidence="4 6" id="KW-1133">Transmembrane helix</keyword>
<protein>
    <recommendedName>
        <fullName evidence="6">Reticulon-like protein</fullName>
    </recommendedName>
</protein>
<sequence length="254" mass="28416">MGVLEFFGRVLSSCFFGIVHLLFVCLPMVALSKSLADCIGCVHASVMNAVNHRPCLHDLLCWVDPVATGIVFSVLLSTLLLLRLISILSLIAYVGLLSLAAVFSFRIFCMVTAKVHGKEQQNPLKGYLENPIVFPTEKIHSQMDVAIDCLQKWINEARRLFLVQNIFDSLKLAILLWALTYVGAWLSVYTLAMLALLYAFTVPLLLSKHCTTIDKYYSLVSGKIRNAIITIDSKAPFLRLRQLLLSAEPEKKKE</sequence>
<evidence type="ECO:0000256" key="1">
    <source>
        <dbReference type="ARBA" id="ARBA00004477"/>
    </source>
</evidence>
<dbReference type="PANTHER" id="PTHR45799">
    <property type="entry name" value="RETICULON-LIKE PROTEIN"/>
    <property type="match status" value="1"/>
</dbReference>
<feature type="transmembrane region" description="Helical" evidence="6">
    <location>
        <begin position="185"/>
        <end position="206"/>
    </location>
</feature>
<feature type="domain" description="Reticulon" evidence="7">
    <location>
        <begin position="56"/>
        <end position="254"/>
    </location>
</feature>
<evidence type="ECO:0000256" key="2">
    <source>
        <dbReference type="ARBA" id="ARBA00022692"/>
    </source>
</evidence>
<dbReference type="GO" id="GO:0005789">
    <property type="term" value="C:endoplasmic reticulum membrane"/>
    <property type="evidence" value="ECO:0007669"/>
    <property type="project" value="UniProtKB-SubCell"/>
</dbReference>
<dbReference type="PROSITE" id="PS50845">
    <property type="entry name" value="RETICULON"/>
    <property type="match status" value="1"/>
</dbReference>
<evidence type="ECO:0000313" key="8">
    <source>
        <dbReference type="Proteomes" id="UP000046395"/>
    </source>
</evidence>
<keyword evidence="5 6" id="KW-0472">Membrane</keyword>
<feature type="transmembrane region" description="Helical" evidence="6">
    <location>
        <begin position="6"/>
        <end position="26"/>
    </location>
</feature>
<organism evidence="8 9">
    <name type="scientific">Trichuris muris</name>
    <name type="common">Mouse whipworm</name>
    <dbReference type="NCBI Taxonomy" id="70415"/>
    <lineage>
        <taxon>Eukaryota</taxon>
        <taxon>Metazoa</taxon>
        <taxon>Ecdysozoa</taxon>
        <taxon>Nematoda</taxon>
        <taxon>Enoplea</taxon>
        <taxon>Dorylaimia</taxon>
        <taxon>Trichinellida</taxon>
        <taxon>Trichuridae</taxon>
        <taxon>Trichuris</taxon>
    </lineage>
</organism>
<dbReference type="Gene3D" id="1.20.5.2480">
    <property type="match status" value="1"/>
</dbReference>
<dbReference type="AlphaFoldDB" id="A0A5S6QWB0"/>